<evidence type="ECO:0000259" key="6">
    <source>
        <dbReference type="PROSITE" id="PS50977"/>
    </source>
</evidence>
<keyword evidence="4" id="KW-0804">Transcription</keyword>
<dbReference type="GO" id="GO:0000976">
    <property type="term" value="F:transcription cis-regulatory region binding"/>
    <property type="evidence" value="ECO:0007669"/>
    <property type="project" value="TreeGrafter"/>
</dbReference>
<dbReference type="InterPro" id="IPR036271">
    <property type="entry name" value="Tet_transcr_reg_TetR-rel_C_sf"/>
</dbReference>
<dbReference type="AlphaFoldDB" id="A0A368Y2Y0"/>
<dbReference type="SUPFAM" id="SSF48498">
    <property type="entry name" value="Tetracyclin repressor-like, C-terminal domain"/>
    <property type="match status" value="1"/>
</dbReference>
<protein>
    <submittedName>
        <fullName evidence="7">TetR family transcriptional regulator</fullName>
    </submittedName>
</protein>
<evidence type="ECO:0000313" key="7">
    <source>
        <dbReference type="EMBL" id="RCW74660.1"/>
    </source>
</evidence>
<dbReference type="InterPro" id="IPR023772">
    <property type="entry name" value="DNA-bd_HTH_TetR-type_CS"/>
</dbReference>
<evidence type="ECO:0000256" key="5">
    <source>
        <dbReference type="PROSITE-ProRule" id="PRU00335"/>
    </source>
</evidence>
<keyword evidence="1" id="KW-0678">Repressor</keyword>
<dbReference type="Gene3D" id="1.10.357.10">
    <property type="entry name" value="Tetracycline Repressor, domain 2"/>
    <property type="match status" value="1"/>
</dbReference>
<dbReference type="PANTHER" id="PTHR30055">
    <property type="entry name" value="HTH-TYPE TRANSCRIPTIONAL REGULATOR RUTR"/>
    <property type="match status" value="1"/>
</dbReference>
<keyword evidence="3 5" id="KW-0238">DNA-binding</keyword>
<dbReference type="InterPro" id="IPR001647">
    <property type="entry name" value="HTH_TetR"/>
</dbReference>
<dbReference type="InterPro" id="IPR013572">
    <property type="entry name" value="Tscrpt_reg_MAATS_C"/>
</dbReference>
<dbReference type="EMBL" id="QPJK01000002">
    <property type="protein sequence ID" value="RCW74660.1"/>
    <property type="molecule type" value="Genomic_DNA"/>
</dbReference>
<dbReference type="GO" id="GO:0003700">
    <property type="term" value="F:DNA-binding transcription factor activity"/>
    <property type="evidence" value="ECO:0007669"/>
    <property type="project" value="TreeGrafter"/>
</dbReference>
<evidence type="ECO:0000313" key="8">
    <source>
        <dbReference type="Proteomes" id="UP000252884"/>
    </source>
</evidence>
<reference evidence="7 8" key="1">
    <citation type="submission" date="2018-07" db="EMBL/GenBank/DDBJ databases">
        <title>Genomic Encyclopedia of Type Strains, Phase IV (KMG-IV): sequencing the most valuable type-strain genomes for metagenomic binning, comparative biology and taxonomic classification.</title>
        <authorList>
            <person name="Goeker M."/>
        </authorList>
    </citation>
    <scope>NUCLEOTIDE SEQUENCE [LARGE SCALE GENOMIC DNA]</scope>
    <source>
        <strain evidence="7 8">DSM 21634</strain>
    </source>
</reference>
<evidence type="ECO:0000256" key="1">
    <source>
        <dbReference type="ARBA" id="ARBA00022491"/>
    </source>
</evidence>
<dbReference type="PRINTS" id="PR00455">
    <property type="entry name" value="HTHTETR"/>
</dbReference>
<dbReference type="PROSITE" id="PS01081">
    <property type="entry name" value="HTH_TETR_1"/>
    <property type="match status" value="1"/>
</dbReference>
<comment type="caution">
    <text evidence="7">The sequence shown here is derived from an EMBL/GenBank/DDBJ whole genome shotgun (WGS) entry which is preliminary data.</text>
</comment>
<dbReference type="PANTHER" id="PTHR30055:SF240">
    <property type="entry name" value="HTH-TYPE TRANSCRIPTIONAL REGULATOR ACRR"/>
    <property type="match status" value="1"/>
</dbReference>
<gene>
    <name evidence="7" type="ORF">DES41_102984</name>
</gene>
<evidence type="ECO:0000256" key="2">
    <source>
        <dbReference type="ARBA" id="ARBA00023015"/>
    </source>
</evidence>
<dbReference type="OrthoDB" id="5816932at2"/>
<dbReference type="Pfam" id="PF08361">
    <property type="entry name" value="TetR_C_2"/>
    <property type="match status" value="1"/>
</dbReference>
<accession>A0A368Y2Y0</accession>
<dbReference type="SUPFAM" id="SSF46689">
    <property type="entry name" value="Homeodomain-like"/>
    <property type="match status" value="1"/>
</dbReference>
<keyword evidence="2" id="KW-0805">Transcription regulation</keyword>
<proteinExistence type="predicted"/>
<dbReference type="InterPro" id="IPR050109">
    <property type="entry name" value="HTH-type_TetR-like_transc_reg"/>
</dbReference>
<keyword evidence="8" id="KW-1185">Reference proteome</keyword>
<evidence type="ECO:0000256" key="4">
    <source>
        <dbReference type="ARBA" id="ARBA00023163"/>
    </source>
</evidence>
<feature type="DNA-binding region" description="H-T-H motif" evidence="5">
    <location>
        <begin position="33"/>
        <end position="52"/>
    </location>
</feature>
<dbReference type="InterPro" id="IPR009057">
    <property type="entry name" value="Homeodomain-like_sf"/>
</dbReference>
<feature type="domain" description="HTH tetR-type" evidence="6">
    <location>
        <begin position="10"/>
        <end position="70"/>
    </location>
</feature>
<dbReference type="Proteomes" id="UP000252884">
    <property type="component" value="Unassembled WGS sequence"/>
</dbReference>
<sequence>MARSTKEEAQATRHRLLDAAERLFHRNGVSQTSLQHIATEAGATRGAIYWHFKDKADLFNAMMERVTLPLEQSLQQVATNGVEPLVGLKESLRNALVQMRDDAQLRRVVEIAVQKVEYVDELHAVRARHLAVRNQCVGDIQRALRLAARQRGQRLRLPAAVAAAGLHATIDGLIFNWLLDTAAFDLPTLGEQMLELYLIGLGLREPVQRNK</sequence>
<dbReference type="PROSITE" id="PS50977">
    <property type="entry name" value="HTH_TETR_2"/>
    <property type="match status" value="1"/>
</dbReference>
<evidence type="ECO:0000256" key="3">
    <source>
        <dbReference type="ARBA" id="ARBA00023125"/>
    </source>
</evidence>
<name>A0A368Y2Y0_9BURK</name>
<dbReference type="Pfam" id="PF00440">
    <property type="entry name" value="TetR_N"/>
    <property type="match status" value="1"/>
</dbReference>
<organism evidence="7 8">
    <name type="scientific">Pseudorhodoferax soli</name>
    <dbReference type="NCBI Taxonomy" id="545864"/>
    <lineage>
        <taxon>Bacteria</taxon>
        <taxon>Pseudomonadati</taxon>
        <taxon>Pseudomonadota</taxon>
        <taxon>Betaproteobacteria</taxon>
        <taxon>Burkholderiales</taxon>
        <taxon>Comamonadaceae</taxon>
    </lineage>
</organism>